<evidence type="ECO:0000313" key="4">
    <source>
        <dbReference type="Proteomes" id="UP000054869"/>
    </source>
</evidence>
<dbReference type="EMBL" id="LNYI01000023">
    <property type="protein sequence ID" value="KTD22658.1"/>
    <property type="molecule type" value="Genomic_DNA"/>
</dbReference>
<sequence>MAISLKESQELISQLCKKNPSIVKLLTQSTANGLQSLQVLEPADLINWFESLPRNSVDVDTDFLIARLNVSLLKDLATSKTQAAPEEKKVPKWTAKATLVLLAIAGTIYSACDGFDGITALLGIFPVSTYVLLAVGVLFSILSIIFFYSFDLVEISKNLGVEFSYTPRMLDVLLDEYKQIKIIRLILADPVGKDVAEIKENIFLAKMLLKRHQALNVERNKFLAAFNNPYLKKAQKFTAGVAGIIFFSAGFFSGQTVAMFFANLFLASVATTLWPIVVASVGVGLAAFGVYWLAMRPGMENLISRWMHLDKDKVDALCDTKEVEGETGNLKQLIAVLKENKKIKKQHVKDEIEKKALKEENSNLHKEVDTLQGRLQAARQYLEAHNGFGLFDKRSRSSGDLPSLESVPLYSEAIANM</sequence>
<dbReference type="eggNOG" id="ENOG5030CJH">
    <property type="taxonomic scope" value="Bacteria"/>
</dbReference>
<feature type="transmembrane region" description="Helical" evidence="2">
    <location>
        <begin position="99"/>
        <end position="124"/>
    </location>
</feature>
<protein>
    <submittedName>
        <fullName evidence="3">Coiled-coil protein</fullName>
    </submittedName>
</protein>
<comment type="caution">
    <text evidence="3">The sequence shown here is derived from an EMBL/GenBank/DDBJ whole genome shotgun (WGS) entry which is preliminary data.</text>
</comment>
<keyword evidence="2" id="KW-1133">Transmembrane helix</keyword>
<keyword evidence="2" id="KW-0472">Membrane</keyword>
<dbReference type="PATRIC" id="fig|45067.4.peg.1202"/>
<dbReference type="AlphaFoldDB" id="A0A0W0VR47"/>
<feature type="transmembrane region" description="Helical" evidence="2">
    <location>
        <begin position="273"/>
        <end position="294"/>
    </location>
</feature>
<accession>A0A0W0VR47</accession>
<evidence type="ECO:0000313" key="3">
    <source>
        <dbReference type="EMBL" id="KTD22658.1"/>
    </source>
</evidence>
<dbReference type="Proteomes" id="UP000054869">
    <property type="component" value="Unassembled WGS sequence"/>
</dbReference>
<organism evidence="3 4">
    <name type="scientific">Legionella lansingensis</name>
    <dbReference type="NCBI Taxonomy" id="45067"/>
    <lineage>
        <taxon>Bacteria</taxon>
        <taxon>Pseudomonadati</taxon>
        <taxon>Pseudomonadota</taxon>
        <taxon>Gammaproteobacteria</taxon>
        <taxon>Legionellales</taxon>
        <taxon>Legionellaceae</taxon>
        <taxon>Legionella</taxon>
    </lineage>
</organism>
<proteinExistence type="predicted"/>
<keyword evidence="1" id="KW-0175">Coiled coil</keyword>
<name>A0A0W0VR47_9GAMM</name>
<gene>
    <name evidence="3" type="ORF">Llan_1148</name>
</gene>
<keyword evidence="2" id="KW-0812">Transmembrane</keyword>
<feature type="coiled-coil region" evidence="1">
    <location>
        <begin position="340"/>
        <end position="374"/>
    </location>
</feature>
<keyword evidence="4" id="KW-1185">Reference proteome</keyword>
<feature type="transmembrane region" description="Helical" evidence="2">
    <location>
        <begin position="130"/>
        <end position="150"/>
    </location>
</feature>
<evidence type="ECO:0000256" key="2">
    <source>
        <dbReference type="SAM" id="Phobius"/>
    </source>
</evidence>
<evidence type="ECO:0000256" key="1">
    <source>
        <dbReference type="SAM" id="Coils"/>
    </source>
</evidence>
<dbReference type="RefSeq" id="WP_051546156.1">
    <property type="nucleotide sequence ID" value="NZ_CAAAJD010000005.1"/>
</dbReference>
<reference evidence="3 4" key="1">
    <citation type="submission" date="2015-11" db="EMBL/GenBank/DDBJ databases">
        <title>Genomic analysis of 38 Legionella species identifies large and diverse effector repertoires.</title>
        <authorList>
            <person name="Burstein D."/>
            <person name="Amaro F."/>
            <person name="Zusman T."/>
            <person name="Lifshitz Z."/>
            <person name="Cohen O."/>
            <person name="Gilbert J.A."/>
            <person name="Pupko T."/>
            <person name="Shuman H.A."/>
            <person name="Segal G."/>
        </authorList>
    </citation>
    <scope>NUCLEOTIDE SEQUENCE [LARGE SCALE GENOMIC DNA]</scope>
    <source>
        <strain evidence="3 4">ATCC 49751</strain>
    </source>
</reference>
<feature type="transmembrane region" description="Helical" evidence="2">
    <location>
        <begin position="237"/>
        <end position="261"/>
    </location>
</feature>
<dbReference type="OrthoDB" id="5653038at2"/>